<evidence type="ECO:0000256" key="2">
    <source>
        <dbReference type="SAM" id="Phobius"/>
    </source>
</evidence>
<evidence type="ECO:0000256" key="1">
    <source>
        <dbReference type="SAM" id="MobiDB-lite"/>
    </source>
</evidence>
<feature type="region of interest" description="Disordered" evidence="1">
    <location>
        <begin position="102"/>
        <end position="174"/>
    </location>
</feature>
<protein>
    <submittedName>
        <fullName evidence="3">Flagellar biosynthetic protein FliO</fullName>
    </submittedName>
</protein>
<dbReference type="RefSeq" id="WP_253963549.1">
    <property type="nucleotide sequence ID" value="NZ_JALHBS010000032.1"/>
</dbReference>
<sequence length="520" mass="54699">MPQWIVDLVGESLAPIVWVAIVATAVCLLAMLMIVLAKKAFGGRIGTGFKASAPRLAVMDVARIDEKRRVILVRRDDVEHLVLIGGQNDVLLEGNIPSVGAMSGTGREERSGNFREFQDDVSVEPTSGRDTAPIPVPGATPVAARPEPRQRETVASPPLTESKPRAAPVVAPFPMPPAPTVAPATATGPEQTKAPAYSVAPIPEIDADRSAPASARSLPTRSIATPTLNLRQSRSTTEARSVSPESLAGESDAALTASSASGRREPSLTVPEPEPANSEAEQPRAELRAQMNRSQSRSLERVQDATAPAIAVDAPDRRDQPRQPLSVRSFATAIQNRKAPPEMPQPAPKTTEATTAQNDAKPSHNSTDQRDRQPSGPAAAGVRSPSSSQTQATPKPPSVPKAEPSLEDFLSAEMDADFGNEAFFADGPGEVDQGPNAPRAATSLETRSPPAPVTAAEAPRPVAPPPAAPSVGNGTPPRSTPRTETPSRIAATPVPLTLEEEMERLLGDFDFGDDGDRKAD</sequence>
<feature type="compositionally biased region" description="Low complexity" evidence="1">
    <location>
        <begin position="475"/>
        <end position="488"/>
    </location>
</feature>
<keyword evidence="4" id="KW-1185">Reference proteome</keyword>
<feature type="compositionally biased region" description="Polar residues" evidence="1">
    <location>
        <begin position="351"/>
        <end position="366"/>
    </location>
</feature>
<comment type="caution">
    <text evidence="3">The sequence shown here is derived from an EMBL/GenBank/DDBJ whole genome shotgun (WGS) entry which is preliminary data.</text>
</comment>
<dbReference type="AlphaFoldDB" id="A0A9X2H6K5"/>
<name>A0A9X2H6K5_9HYPH</name>
<keyword evidence="2" id="KW-0472">Membrane</keyword>
<feature type="compositionally biased region" description="Basic and acidic residues" evidence="1">
    <location>
        <begin position="106"/>
        <end position="118"/>
    </location>
</feature>
<dbReference type="EMBL" id="JALHBS010000032">
    <property type="protein sequence ID" value="MCP3054680.1"/>
    <property type="molecule type" value="Genomic_DNA"/>
</dbReference>
<evidence type="ECO:0000313" key="4">
    <source>
        <dbReference type="Proteomes" id="UP001155220"/>
    </source>
</evidence>
<keyword evidence="2" id="KW-1133">Transmembrane helix</keyword>
<keyword evidence="2" id="KW-0812">Transmembrane</keyword>
<dbReference type="Proteomes" id="UP001155220">
    <property type="component" value="Unassembled WGS sequence"/>
</dbReference>
<organism evidence="3 4">
    <name type="scientific">Aurantimonas marianensis</name>
    <dbReference type="NCBI Taxonomy" id="2920428"/>
    <lineage>
        <taxon>Bacteria</taxon>
        <taxon>Pseudomonadati</taxon>
        <taxon>Pseudomonadota</taxon>
        <taxon>Alphaproteobacteria</taxon>
        <taxon>Hyphomicrobiales</taxon>
        <taxon>Aurantimonadaceae</taxon>
        <taxon>Aurantimonas</taxon>
    </lineage>
</organism>
<keyword evidence="3" id="KW-0969">Cilium</keyword>
<feature type="compositionally biased region" description="Low complexity" evidence="1">
    <location>
        <begin position="210"/>
        <end position="222"/>
    </location>
</feature>
<keyword evidence="3" id="KW-0966">Cell projection</keyword>
<feature type="compositionally biased region" description="Polar residues" evidence="1">
    <location>
        <begin position="223"/>
        <end position="244"/>
    </location>
</feature>
<proteinExistence type="predicted"/>
<accession>A0A9X2H6K5</accession>
<keyword evidence="3" id="KW-0282">Flagellum</keyword>
<feature type="region of interest" description="Disordered" evidence="1">
    <location>
        <begin position="204"/>
        <end position="496"/>
    </location>
</feature>
<evidence type="ECO:0000313" key="3">
    <source>
        <dbReference type="EMBL" id="MCP3054680.1"/>
    </source>
</evidence>
<feature type="transmembrane region" description="Helical" evidence="2">
    <location>
        <begin position="16"/>
        <end position="37"/>
    </location>
</feature>
<gene>
    <name evidence="3" type="ORF">MJ956_05905</name>
</gene>
<reference evidence="3" key="1">
    <citation type="submission" date="2022-03" db="EMBL/GenBank/DDBJ databases">
        <title>Aurantimonas Liuensis sp. Nov., isolated from the hadal seawater of the Mariana Trench.</title>
        <authorList>
            <person name="Liu R."/>
        </authorList>
    </citation>
    <scope>NUCLEOTIDE SEQUENCE</scope>
    <source>
        <strain evidence="3">LRZ36</strain>
    </source>
</reference>
<feature type="compositionally biased region" description="Polar residues" evidence="1">
    <location>
        <begin position="384"/>
        <end position="393"/>
    </location>
</feature>